<protein>
    <submittedName>
        <fullName evidence="2">FAD dependent oxidoreductase</fullName>
    </submittedName>
</protein>
<dbReference type="InterPro" id="IPR006076">
    <property type="entry name" value="FAD-dep_OxRdtase"/>
</dbReference>
<dbReference type="SUPFAM" id="SSF51905">
    <property type="entry name" value="FAD/NAD(P)-binding domain"/>
    <property type="match status" value="1"/>
</dbReference>
<keyword evidence="3" id="KW-1185">Reference proteome</keyword>
<dbReference type="PANTHER" id="PTHR13847:SF150">
    <property type="entry name" value="OXIDOREDUCTASE TDA3-RELATED"/>
    <property type="match status" value="1"/>
</dbReference>
<dbReference type="GO" id="GO:0005829">
    <property type="term" value="C:cytosol"/>
    <property type="evidence" value="ECO:0007669"/>
    <property type="project" value="GOC"/>
</dbReference>
<dbReference type="InterPro" id="IPR036188">
    <property type="entry name" value="FAD/NAD-bd_sf"/>
</dbReference>
<evidence type="ECO:0000313" key="3">
    <source>
        <dbReference type="Proteomes" id="UP000294933"/>
    </source>
</evidence>
<proteinExistence type="predicted"/>
<dbReference type="AlphaFoldDB" id="A0A4Y7PNH8"/>
<dbReference type="PANTHER" id="PTHR13847">
    <property type="entry name" value="SARCOSINE DEHYDROGENASE-RELATED"/>
    <property type="match status" value="1"/>
</dbReference>
<accession>A0A4Y7PNH8</accession>
<name>A0A4Y7PNH8_9AGAM</name>
<dbReference type="OrthoDB" id="498204at2759"/>
<dbReference type="Pfam" id="PF01266">
    <property type="entry name" value="DAO"/>
    <property type="match status" value="1"/>
</dbReference>
<dbReference type="GO" id="GO:0042147">
    <property type="term" value="P:retrograde transport, endosome to Golgi"/>
    <property type="evidence" value="ECO:0007669"/>
    <property type="project" value="TreeGrafter"/>
</dbReference>
<dbReference type="STRING" id="50990.A0A4Y7PNH8"/>
<evidence type="ECO:0000313" key="2">
    <source>
        <dbReference type="EMBL" id="TDL16678.1"/>
    </source>
</evidence>
<dbReference type="Gene3D" id="3.50.50.60">
    <property type="entry name" value="FAD/NAD(P)-binding domain"/>
    <property type="match status" value="1"/>
</dbReference>
<dbReference type="Gene3D" id="3.30.9.10">
    <property type="entry name" value="D-Amino Acid Oxidase, subunit A, domain 2"/>
    <property type="match status" value="1"/>
</dbReference>
<dbReference type="Proteomes" id="UP000294933">
    <property type="component" value="Unassembled WGS sequence"/>
</dbReference>
<dbReference type="GO" id="GO:0005770">
    <property type="term" value="C:late endosome"/>
    <property type="evidence" value="ECO:0007669"/>
    <property type="project" value="TreeGrafter"/>
</dbReference>
<dbReference type="EMBL" id="ML170237">
    <property type="protein sequence ID" value="TDL16678.1"/>
    <property type="molecule type" value="Genomic_DNA"/>
</dbReference>
<evidence type="ECO:0000259" key="1">
    <source>
        <dbReference type="Pfam" id="PF01266"/>
    </source>
</evidence>
<sequence length="400" mass="42533">MSASEITPYSPPKDIVIIGAGIIGCTSAYYLSRHPLLSSPTTPIKITILEAGDIAGGASGKAGGLVAKWAYPKELVDASFAEHVKLAKEHGGAERWGWRMVACGEWRGRVGGSGKKGKTPKGAGEHGVLPEDLDWVESEATEAYEPMAEDGETAQVHPYLFTASMLALAQEKGVKLVEGRATSIQYTPSEDTKDRYVSGVKYVDTNGVDGFLPVDTIILSAGPWTPTLLPQAPISGHRAHSITIRPSHPVSAYALFTSFTYPIGTRTRTATPEIYARPNNEVYACAPGDDEPLPKGTKDVLVDEKVCDQLVKDVGVMSKRLRDGEVTARQACYLPNVNSGPRGCPIVGRVEGVGGLVVAAGHTCWGICNAPGTAKAISELVMDGEITCANLSRLAPRNFF</sequence>
<organism evidence="2 3">
    <name type="scientific">Rickenella mellea</name>
    <dbReference type="NCBI Taxonomy" id="50990"/>
    <lineage>
        <taxon>Eukaryota</taxon>
        <taxon>Fungi</taxon>
        <taxon>Dikarya</taxon>
        <taxon>Basidiomycota</taxon>
        <taxon>Agaricomycotina</taxon>
        <taxon>Agaricomycetes</taxon>
        <taxon>Hymenochaetales</taxon>
        <taxon>Rickenellaceae</taxon>
        <taxon>Rickenella</taxon>
    </lineage>
</organism>
<gene>
    <name evidence="2" type="ORF">BD410DRAFT_795068</name>
</gene>
<reference evidence="2 3" key="1">
    <citation type="submission" date="2018-06" db="EMBL/GenBank/DDBJ databases">
        <title>A transcriptomic atlas of mushroom development highlights an independent origin of complex multicellularity.</title>
        <authorList>
            <consortium name="DOE Joint Genome Institute"/>
            <person name="Krizsan K."/>
            <person name="Almasi E."/>
            <person name="Merenyi Z."/>
            <person name="Sahu N."/>
            <person name="Viragh M."/>
            <person name="Koszo T."/>
            <person name="Mondo S."/>
            <person name="Kiss B."/>
            <person name="Balint B."/>
            <person name="Kues U."/>
            <person name="Barry K."/>
            <person name="Hegedus J.C."/>
            <person name="Henrissat B."/>
            <person name="Johnson J."/>
            <person name="Lipzen A."/>
            <person name="Ohm R."/>
            <person name="Nagy I."/>
            <person name="Pangilinan J."/>
            <person name="Yan J."/>
            <person name="Xiong Y."/>
            <person name="Grigoriev I.V."/>
            <person name="Hibbett D.S."/>
            <person name="Nagy L.G."/>
        </authorList>
    </citation>
    <scope>NUCLEOTIDE SEQUENCE [LARGE SCALE GENOMIC DNA]</scope>
    <source>
        <strain evidence="2 3">SZMC22713</strain>
    </source>
</reference>
<dbReference type="VEuPathDB" id="FungiDB:BD410DRAFT_795068"/>
<feature type="domain" description="FAD dependent oxidoreductase" evidence="1">
    <location>
        <begin position="14"/>
        <end position="380"/>
    </location>
</feature>